<feature type="domain" description="CBS" evidence="3">
    <location>
        <begin position="313"/>
        <end position="375"/>
    </location>
</feature>
<dbReference type="Gene3D" id="3.20.20.450">
    <property type="entry name" value="EAL domain"/>
    <property type="match status" value="1"/>
</dbReference>
<dbReference type="RefSeq" id="WP_239095061.1">
    <property type="nucleotide sequence ID" value="NZ_BAAAKY010000040.1"/>
</dbReference>
<evidence type="ECO:0000259" key="3">
    <source>
        <dbReference type="PROSITE" id="PS51371"/>
    </source>
</evidence>
<keyword evidence="5" id="KW-1185">Reference proteome</keyword>
<evidence type="ECO:0000256" key="2">
    <source>
        <dbReference type="SAM" id="MobiDB-lite"/>
    </source>
</evidence>
<dbReference type="Gene3D" id="3.10.580.10">
    <property type="entry name" value="CBS-domain"/>
    <property type="match status" value="1"/>
</dbReference>
<keyword evidence="1" id="KW-0129">CBS domain</keyword>
<dbReference type="AlphaFoldDB" id="A0A8J3XN15"/>
<dbReference type="SUPFAM" id="SSF54631">
    <property type="entry name" value="CBS-domain pair"/>
    <property type="match status" value="1"/>
</dbReference>
<dbReference type="InterPro" id="IPR035919">
    <property type="entry name" value="EAL_sf"/>
</dbReference>
<sequence length="444" mass="45944">MSQAQTAPDAATSGSHRGAPGLDASAPGRPYGATTPASDPSASRPYGAAVPGRDVPPAGRHSGAVQPGFEMPGFDIPGTPGRPQFIPIIDLDTGGVIAVEVIASTIGGPVAGVSGTVNGVMAAAQEEALLPLLLPIPVSAVLGGSAGLAPLHEALRATNRRPREVILVIEGDVSPGDRRYLLAGIEGLRAVGYLIAFGGLGSSHVPLELVADASPYVILISQDVVERGPRDPRRSGLAESLVTLAKGIGAHVLAPGVRDETQLGAVRGWGIRLAQGPLLAPADWRPSLGHSHVHVPLPLAETTPANAMLGPRVQEFLLPAVTLPIEASAEDVMSALSSEPSITSIILVDEYQRPQGSIDRSRFLLFMAGAYGHALHARKPAHRLADTAKVVPKTTPAIAAMQVAGRDNARVYDDLVVVDEVGRCMGIVRVGDLIRHVADMQGSH</sequence>
<accession>A0A8J3XN15</accession>
<dbReference type="Pfam" id="PF00563">
    <property type="entry name" value="EAL"/>
    <property type="match status" value="1"/>
</dbReference>
<dbReference type="EMBL" id="BOOQ01000028">
    <property type="protein sequence ID" value="GII48037.1"/>
    <property type="molecule type" value="Genomic_DNA"/>
</dbReference>
<evidence type="ECO:0000256" key="1">
    <source>
        <dbReference type="PROSITE-ProRule" id="PRU00703"/>
    </source>
</evidence>
<protein>
    <recommendedName>
        <fullName evidence="3">CBS domain-containing protein</fullName>
    </recommendedName>
</protein>
<dbReference type="InterPro" id="IPR046342">
    <property type="entry name" value="CBS_dom_sf"/>
</dbReference>
<evidence type="ECO:0000313" key="4">
    <source>
        <dbReference type="EMBL" id="GII48037.1"/>
    </source>
</evidence>
<evidence type="ECO:0000313" key="5">
    <source>
        <dbReference type="Proteomes" id="UP000644610"/>
    </source>
</evidence>
<feature type="region of interest" description="Disordered" evidence="2">
    <location>
        <begin position="1"/>
        <end position="77"/>
    </location>
</feature>
<dbReference type="Pfam" id="PF00571">
    <property type="entry name" value="CBS"/>
    <property type="match status" value="1"/>
</dbReference>
<dbReference type="InterPro" id="IPR001633">
    <property type="entry name" value="EAL_dom"/>
</dbReference>
<name>A0A8J3XN15_9ACTN</name>
<dbReference type="SMART" id="SM00052">
    <property type="entry name" value="EAL"/>
    <property type="match status" value="1"/>
</dbReference>
<proteinExistence type="predicted"/>
<reference evidence="4" key="1">
    <citation type="submission" date="2021-01" db="EMBL/GenBank/DDBJ databases">
        <title>Whole genome shotgun sequence of Planotetraspora silvatica NBRC 100141.</title>
        <authorList>
            <person name="Komaki H."/>
            <person name="Tamura T."/>
        </authorList>
    </citation>
    <scope>NUCLEOTIDE SEQUENCE</scope>
    <source>
        <strain evidence="4">NBRC 100141</strain>
    </source>
</reference>
<organism evidence="4 5">
    <name type="scientific">Planotetraspora silvatica</name>
    <dbReference type="NCBI Taxonomy" id="234614"/>
    <lineage>
        <taxon>Bacteria</taxon>
        <taxon>Bacillati</taxon>
        <taxon>Actinomycetota</taxon>
        <taxon>Actinomycetes</taxon>
        <taxon>Streptosporangiales</taxon>
        <taxon>Streptosporangiaceae</taxon>
        <taxon>Planotetraspora</taxon>
    </lineage>
</organism>
<dbReference type="Proteomes" id="UP000644610">
    <property type="component" value="Unassembled WGS sequence"/>
</dbReference>
<comment type="caution">
    <text evidence="4">The sequence shown here is derived from an EMBL/GenBank/DDBJ whole genome shotgun (WGS) entry which is preliminary data.</text>
</comment>
<dbReference type="SUPFAM" id="SSF141868">
    <property type="entry name" value="EAL domain-like"/>
    <property type="match status" value="1"/>
</dbReference>
<dbReference type="PROSITE" id="PS51371">
    <property type="entry name" value="CBS"/>
    <property type="match status" value="1"/>
</dbReference>
<dbReference type="InterPro" id="IPR000644">
    <property type="entry name" value="CBS_dom"/>
</dbReference>
<gene>
    <name evidence="4" type="ORF">Psi02_44610</name>
</gene>